<reference evidence="1" key="1">
    <citation type="submission" date="2021-04" db="EMBL/GenBank/DDBJ databases">
        <authorList>
            <person name="Ulbrich M."/>
            <person name="Aldana K.S."/>
            <person name="Brown J.W."/>
            <person name="Campbell D.M."/>
            <person name="Chai A.E."/>
            <person name="Dalson K.A."/>
            <person name="Dembinski E."/>
            <person name="Gomez D.E."/>
            <person name="Gupta K."/>
            <person name="Guyot M."/>
            <person name="Hocutt K.M."/>
            <person name="Holsinger J.M."/>
            <person name="Ibarra L.A."/>
            <person name="Jeon T.-Y."/>
            <person name="Mackenzie M."/>
            <person name="Marquez I.-P.P."/>
            <person name="Mathenge R.W."/>
            <person name="Mo B.F."/>
            <person name="Nelson S."/>
            <person name="Zepeda J."/>
            <person name="Zhang L.J."/>
            <person name="Ngo R."/>
            <person name="Tse V.Y."/>
            <person name="Garlena R.A."/>
            <person name="Russell D.A."/>
            <person name="Pope W.H."/>
            <person name="Jacobs-Sera D."/>
            <person name="Hatfull G.F."/>
            <person name="Reddi K."/>
            <person name="Moberg-Parker J."/>
            <person name="Freise A.C."/>
        </authorList>
    </citation>
    <scope>NUCLEOTIDE SEQUENCE</scope>
</reference>
<gene>
    <name evidence="1" type="primary">32</name>
    <name evidence="1" type="ORF">SEA_HONK_32</name>
</gene>
<organism evidence="1 2">
    <name type="scientific">Microbacterium phage Honk</name>
    <dbReference type="NCBI Taxonomy" id="2836095"/>
    <lineage>
        <taxon>Viruses</taxon>
        <taxon>Duplodnaviria</taxon>
        <taxon>Heunggongvirae</taxon>
        <taxon>Uroviricota</taxon>
        <taxon>Caudoviricetes</taxon>
        <taxon>Casidaviridae</taxon>
        <taxon>Honkvirus</taxon>
        <taxon>Honkvirus honk</taxon>
    </lineage>
</organism>
<sequence length="103" mass="11629">MAVSPHMNTLTLKATEAPAFLAFTNRASYRRARQEATRRVRRLERHLFRVEGALDKPERFPGHHTTLRARRIAITRTLTSAHELVAEVDAAPRGYGIPEEVAA</sequence>
<evidence type="ECO:0000313" key="1">
    <source>
        <dbReference type="EMBL" id="QWY81855.1"/>
    </source>
</evidence>
<protein>
    <submittedName>
        <fullName evidence="1">Uncharacterized protein</fullName>
    </submittedName>
</protein>
<accession>A0A8F3E8A3</accession>
<dbReference type="EMBL" id="MW862981">
    <property type="protein sequence ID" value="QWY81855.1"/>
    <property type="molecule type" value="Genomic_DNA"/>
</dbReference>
<keyword evidence="2" id="KW-1185">Reference proteome</keyword>
<evidence type="ECO:0000313" key="2">
    <source>
        <dbReference type="Proteomes" id="UP000693682"/>
    </source>
</evidence>
<dbReference type="Proteomes" id="UP000693682">
    <property type="component" value="Segment"/>
</dbReference>
<name>A0A8F3E8A3_9CAUD</name>
<proteinExistence type="predicted"/>